<comment type="cofactor">
    <cofactor evidence="1">
        <name>Zn(2+)</name>
        <dbReference type="ChEBI" id="CHEBI:29105"/>
    </cofactor>
</comment>
<feature type="domain" description="Peptidase M14" evidence="8">
    <location>
        <begin position="20"/>
        <end position="290"/>
    </location>
</feature>
<keyword evidence="6" id="KW-0482">Metalloprotease</keyword>
<sequence length="290" mass="31928">MIFCSGLAASAASFASPAKADKSKETLSQWCTPLVKRLPKVTLAQCQRSQLVASGAQSKKGFPLLIKEYPVKTATSKNGDKAPIKILLIGGIHGDEKTAFAIVFQWIDKLNKQGGNEFHWKIAPAINPDGLLAQKPTRVNANGVDLNRNFPTPNWNKEAPQYWREKTKSDPRRFPGKAALSEPESRWIFNQIEQFQPDVIISVHAPFGVLDFDGAGTPPSKFGRLLFNRVGVYPGSLGNYGGLHKDIPVVTIELPNSQQMPSDAEVARIWQDMLNWVEQSVPAQNKVAAK</sequence>
<dbReference type="PANTHER" id="PTHR11705:SF143">
    <property type="entry name" value="SLL0236 PROTEIN"/>
    <property type="match status" value="1"/>
</dbReference>
<name>A0A4R5W1B1_9BURK</name>
<evidence type="ECO:0000259" key="8">
    <source>
        <dbReference type="PROSITE" id="PS52035"/>
    </source>
</evidence>
<keyword evidence="5" id="KW-0862">Zinc</keyword>
<dbReference type="Gene3D" id="3.40.630.10">
    <property type="entry name" value="Zn peptidases"/>
    <property type="match status" value="1"/>
</dbReference>
<dbReference type="RefSeq" id="WP_133327863.1">
    <property type="nucleotide sequence ID" value="NZ_SMYL01000004.1"/>
</dbReference>
<dbReference type="PANTHER" id="PTHR11705">
    <property type="entry name" value="PROTEASE FAMILY M14 CARBOXYPEPTIDASE A,B"/>
    <property type="match status" value="1"/>
</dbReference>
<proteinExistence type="inferred from homology"/>
<gene>
    <name evidence="9" type="ORF">E2I14_09570</name>
</gene>
<dbReference type="SMART" id="SM00631">
    <property type="entry name" value="Zn_pept"/>
    <property type="match status" value="1"/>
</dbReference>
<evidence type="ECO:0000256" key="5">
    <source>
        <dbReference type="ARBA" id="ARBA00022833"/>
    </source>
</evidence>
<evidence type="ECO:0000313" key="9">
    <source>
        <dbReference type="EMBL" id="TDK65852.1"/>
    </source>
</evidence>
<evidence type="ECO:0000256" key="1">
    <source>
        <dbReference type="ARBA" id="ARBA00001947"/>
    </source>
</evidence>
<dbReference type="Pfam" id="PF00246">
    <property type="entry name" value="Peptidase_M14"/>
    <property type="match status" value="1"/>
</dbReference>
<evidence type="ECO:0000256" key="3">
    <source>
        <dbReference type="ARBA" id="ARBA00022670"/>
    </source>
</evidence>
<dbReference type="SUPFAM" id="SSF53187">
    <property type="entry name" value="Zn-dependent exopeptidases"/>
    <property type="match status" value="1"/>
</dbReference>
<dbReference type="GO" id="GO:0006508">
    <property type="term" value="P:proteolysis"/>
    <property type="evidence" value="ECO:0007669"/>
    <property type="project" value="UniProtKB-KW"/>
</dbReference>
<dbReference type="AlphaFoldDB" id="A0A4R5W1B1"/>
<dbReference type="GO" id="GO:0005615">
    <property type="term" value="C:extracellular space"/>
    <property type="evidence" value="ECO:0007669"/>
    <property type="project" value="TreeGrafter"/>
</dbReference>
<evidence type="ECO:0000256" key="6">
    <source>
        <dbReference type="ARBA" id="ARBA00023049"/>
    </source>
</evidence>
<dbReference type="InterPro" id="IPR000834">
    <property type="entry name" value="Peptidase_M14"/>
</dbReference>
<comment type="caution">
    <text evidence="9">The sequence shown here is derived from an EMBL/GenBank/DDBJ whole genome shotgun (WGS) entry which is preliminary data.</text>
</comment>
<dbReference type="GO" id="GO:0008270">
    <property type="term" value="F:zinc ion binding"/>
    <property type="evidence" value="ECO:0007669"/>
    <property type="project" value="InterPro"/>
</dbReference>
<accession>A0A4R5W1B1</accession>
<keyword evidence="10" id="KW-1185">Reference proteome</keyword>
<reference evidence="9 10" key="1">
    <citation type="submission" date="2019-03" db="EMBL/GenBank/DDBJ databases">
        <title>Sapientia aquatica gen. nov., sp. nov., isolated from a crater lake.</title>
        <authorList>
            <person name="Felfoldi T."/>
            <person name="Szabo A."/>
            <person name="Toth E."/>
            <person name="Schumann P."/>
            <person name="Keki Z."/>
            <person name="Marialigeti K."/>
            <person name="Mathe I."/>
        </authorList>
    </citation>
    <scope>NUCLEOTIDE SEQUENCE [LARGE SCALE GENOMIC DNA]</scope>
    <source>
        <strain evidence="9 10">SA-152</strain>
    </source>
</reference>
<dbReference type="OrthoDB" id="9779324at2"/>
<evidence type="ECO:0000256" key="2">
    <source>
        <dbReference type="ARBA" id="ARBA00005988"/>
    </source>
</evidence>
<keyword evidence="3" id="KW-0645">Protease</keyword>
<comment type="caution">
    <text evidence="7">Lacks conserved residue(s) required for the propagation of feature annotation.</text>
</comment>
<evidence type="ECO:0000256" key="4">
    <source>
        <dbReference type="ARBA" id="ARBA00022801"/>
    </source>
</evidence>
<evidence type="ECO:0000256" key="7">
    <source>
        <dbReference type="PROSITE-ProRule" id="PRU01379"/>
    </source>
</evidence>
<dbReference type="EMBL" id="SMYL01000004">
    <property type="protein sequence ID" value="TDK65852.1"/>
    <property type="molecule type" value="Genomic_DNA"/>
</dbReference>
<protein>
    <submittedName>
        <fullName evidence="9">Murein peptide amidase A</fullName>
    </submittedName>
</protein>
<dbReference type="Proteomes" id="UP000294829">
    <property type="component" value="Unassembled WGS sequence"/>
</dbReference>
<dbReference type="PROSITE" id="PS52035">
    <property type="entry name" value="PEPTIDASE_M14"/>
    <property type="match status" value="1"/>
</dbReference>
<dbReference type="GO" id="GO:0004181">
    <property type="term" value="F:metallocarboxypeptidase activity"/>
    <property type="evidence" value="ECO:0007669"/>
    <property type="project" value="InterPro"/>
</dbReference>
<keyword evidence="4" id="KW-0378">Hydrolase</keyword>
<evidence type="ECO:0000313" key="10">
    <source>
        <dbReference type="Proteomes" id="UP000294829"/>
    </source>
</evidence>
<organism evidence="9 10">
    <name type="scientific">Sapientia aquatica</name>
    <dbReference type="NCBI Taxonomy" id="1549640"/>
    <lineage>
        <taxon>Bacteria</taxon>
        <taxon>Pseudomonadati</taxon>
        <taxon>Pseudomonadota</taxon>
        <taxon>Betaproteobacteria</taxon>
        <taxon>Burkholderiales</taxon>
        <taxon>Oxalobacteraceae</taxon>
        <taxon>Sapientia</taxon>
    </lineage>
</organism>
<comment type="similarity">
    <text evidence="2 7">Belongs to the peptidase M14 family.</text>
</comment>